<evidence type="ECO:0000259" key="2">
    <source>
        <dbReference type="Pfam" id="PF01575"/>
    </source>
</evidence>
<accession>A0A3M2KT04</accession>
<dbReference type="Gene3D" id="3.10.129.10">
    <property type="entry name" value="Hotdog Thioesterase"/>
    <property type="match status" value="1"/>
</dbReference>
<dbReference type="InterPro" id="IPR039375">
    <property type="entry name" value="NodN-like"/>
</dbReference>
<dbReference type="OrthoDB" id="9801735at2"/>
<dbReference type="InterPro" id="IPR029069">
    <property type="entry name" value="HotDog_dom_sf"/>
</dbReference>
<name>A0A3M2KT04_9NOCA</name>
<dbReference type="Proteomes" id="UP000279275">
    <property type="component" value="Unassembled WGS sequence"/>
</dbReference>
<gene>
    <name evidence="3" type="ORF">EBN03_28360</name>
</gene>
<dbReference type="AlphaFoldDB" id="A0A3M2KT04"/>
<dbReference type="InterPro" id="IPR002539">
    <property type="entry name" value="MaoC-like_dom"/>
</dbReference>
<reference evidence="3 4" key="1">
    <citation type="submission" date="2018-10" db="EMBL/GenBank/DDBJ databases">
        <title>Isolation from cow dung.</title>
        <authorList>
            <person name="Ling L."/>
        </authorList>
    </citation>
    <scope>NUCLEOTIDE SEQUENCE [LARGE SCALE GENOMIC DNA]</scope>
    <source>
        <strain evidence="3 4">NEAU-LL90</strain>
    </source>
</reference>
<dbReference type="EMBL" id="RFFH01000018">
    <property type="protein sequence ID" value="RMI28797.1"/>
    <property type="molecule type" value="Genomic_DNA"/>
</dbReference>
<proteinExistence type="inferred from homology"/>
<evidence type="ECO:0000313" key="4">
    <source>
        <dbReference type="Proteomes" id="UP000279275"/>
    </source>
</evidence>
<protein>
    <submittedName>
        <fullName evidence="3">MaoC family dehydratase</fullName>
    </submittedName>
</protein>
<evidence type="ECO:0000256" key="1">
    <source>
        <dbReference type="ARBA" id="ARBA00005254"/>
    </source>
</evidence>
<keyword evidence="4" id="KW-1185">Reference proteome</keyword>
<feature type="domain" description="MaoC-like" evidence="2">
    <location>
        <begin position="12"/>
        <end position="131"/>
    </location>
</feature>
<dbReference type="RefSeq" id="WP_122191218.1">
    <property type="nucleotide sequence ID" value="NZ_RFFH01000018.1"/>
</dbReference>
<dbReference type="PANTHER" id="PTHR42993:SF1">
    <property type="entry name" value="MAOC-LIKE DEHYDRATASE DOMAIN-CONTAINING PROTEIN"/>
    <property type="match status" value="1"/>
</dbReference>
<comment type="similarity">
    <text evidence="1">Belongs to the enoyl-CoA hydratase/isomerase family.</text>
</comment>
<dbReference type="Pfam" id="PF01575">
    <property type="entry name" value="MaoC_dehydratas"/>
    <property type="match status" value="1"/>
</dbReference>
<organism evidence="3 4">
    <name type="scientific">Nocardia stercoris</name>
    <dbReference type="NCBI Taxonomy" id="2483361"/>
    <lineage>
        <taxon>Bacteria</taxon>
        <taxon>Bacillati</taxon>
        <taxon>Actinomycetota</taxon>
        <taxon>Actinomycetes</taxon>
        <taxon>Mycobacteriales</taxon>
        <taxon>Nocardiaceae</taxon>
        <taxon>Nocardia</taxon>
    </lineage>
</organism>
<evidence type="ECO:0000313" key="3">
    <source>
        <dbReference type="EMBL" id="RMI28797.1"/>
    </source>
</evidence>
<comment type="caution">
    <text evidence="3">The sequence shown here is derived from an EMBL/GenBank/DDBJ whole genome shotgun (WGS) entry which is preliminary data.</text>
</comment>
<dbReference type="SUPFAM" id="SSF54637">
    <property type="entry name" value="Thioesterase/thiol ester dehydrase-isomerase"/>
    <property type="match status" value="1"/>
</dbReference>
<dbReference type="CDD" id="cd03450">
    <property type="entry name" value="NodN"/>
    <property type="match status" value="1"/>
</dbReference>
<sequence length="150" mass="15552">MTHVFTTLDEVKAAIGQPLGPGAAVHVGQLHIDAFAAVTGDGQWIHTDPGRAATGPYGTTIAHGFLSLSLLPALGTSVYEFAFGSARINYGLNRVRFPSPVRVNSDLRATVTVTDVTEGPTGATVTLRTVVDAGDPKPACVAESLVLIVD</sequence>
<dbReference type="PANTHER" id="PTHR42993">
    <property type="entry name" value="MAOC-LIKE DEHYDRATASE DOMAIN-CONTAINING PROTEIN"/>
    <property type="match status" value="1"/>
</dbReference>